<evidence type="ECO:0000259" key="7">
    <source>
        <dbReference type="Pfam" id="PF18052"/>
    </source>
</evidence>
<keyword evidence="5" id="KW-0611">Plant defense</keyword>
<reference evidence="8" key="1">
    <citation type="submission" date="2022-08" db="EMBL/GenBank/DDBJ databases">
        <authorList>
            <person name="Marques A."/>
        </authorList>
    </citation>
    <scope>NUCLEOTIDE SEQUENCE</scope>
    <source>
        <strain evidence="8">RhyPub2mFocal</strain>
        <tissue evidence="8">Leaves</tissue>
    </source>
</reference>
<evidence type="ECO:0000313" key="8">
    <source>
        <dbReference type="EMBL" id="KAJ4773274.1"/>
    </source>
</evidence>
<sequence length="106" mass="11864">MSLNMVLSPVISLAVKKAGDALIEQICQMRGMDKNRNKLHRQLEAIERKIIDAKECTAPEHWIKDLDAAAHEVVDVLDEFQYEALRQNAISQGASAKAILLLSFSF</sequence>
<comment type="caution">
    <text evidence="8">The sequence shown here is derived from an EMBL/GenBank/DDBJ whole genome shotgun (WGS) entry which is preliminary data.</text>
</comment>
<gene>
    <name evidence="8" type="ORF">LUZ62_057531</name>
</gene>
<dbReference type="InterPro" id="IPR041118">
    <property type="entry name" value="Rx_N"/>
</dbReference>
<keyword evidence="4" id="KW-0547">Nucleotide-binding</keyword>
<keyword evidence="9" id="KW-1185">Reference proteome</keyword>
<proteinExistence type="inferred from homology"/>
<feature type="coiled-coil region" evidence="6">
    <location>
        <begin position="29"/>
        <end position="56"/>
    </location>
</feature>
<evidence type="ECO:0000256" key="2">
    <source>
        <dbReference type="ARBA" id="ARBA00022614"/>
    </source>
</evidence>
<dbReference type="GO" id="GO:0006952">
    <property type="term" value="P:defense response"/>
    <property type="evidence" value="ECO:0007669"/>
    <property type="project" value="UniProtKB-KW"/>
</dbReference>
<name>A0AAV8E1J2_9POAL</name>
<keyword evidence="6" id="KW-0175">Coiled coil</keyword>
<dbReference type="Proteomes" id="UP001140206">
    <property type="component" value="Chromosome 3"/>
</dbReference>
<comment type="similarity">
    <text evidence="1">Belongs to the disease resistance NB-LRR family.</text>
</comment>
<evidence type="ECO:0000256" key="1">
    <source>
        <dbReference type="ARBA" id="ARBA00008894"/>
    </source>
</evidence>
<evidence type="ECO:0000256" key="3">
    <source>
        <dbReference type="ARBA" id="ARBA00022737"/>
    </source>
</evidence>
<evidence type="ECO:0000256" key="5">
    <source>
        <dbReference type="ARBA" id="ARBA00022821"/>
    </source>
</evidence>
<feature type="domain" description="Disease resistance N-terminal" evidence="7">
    <location>
        <begin position="10"/>
        <end position="89"/>
    </location>
</feature>
<dbReference type="Gene3D" id="1.20.5.4130">
    <property type="match status" value="1"/>
</dbReference>
<dbReference type="EMBL" id="JAMFTS010000003">
    <property type="protein sequence ID" value="KAJ4773274.1"/>
    <property type="molecule type" value="Genomic_DNA"/>
</dbReference>
<keyword evidence="2" id="KW-0433">Leucine-rich repeat</keyword>
<dbReference type="GO" id="GO:0000166">
    <property type="term" value="F:nucleotide binding"/>
    <property type="evidence" value="ECO:0007669"/>
    <property type="project" value="UniProtKB-KW"/>
</dbReference>
<protein>
    <submittedName>
        <fullName evidence="8">NBS-LRR-like resistance protein</fullName>
    </submittedName>
</protein>
<organism evidence="8 9">
    <name type="scientific">Rhynchospora pubera</name>
    <dbReference type="NCBI Taxonomy" id="906938"/>
    <lineage>
        <taxon>Eukaryota</taxon>
        <taxon>Viridiplantae</taxon>
        <taxon>Streptophyta</taxon>
        <taxon>Embryophyta</taxon>
        <taxon>Tracheophyta</taxon>
        <taxon>Spermatophyta</taxon>
        <taxon>Magnoliopsida</taxon>
        <taxon>Liliopsida</taxon>
        <taxon>Poales</taxon>
        <taxon>Cyperaceae</taxon>
        <taxon>Cyperoideae</taxon>
        <taxon>Rhynchosporeae</taxon>
        <taxon>Rhynchospora</taxon>
    </lineage>
</organism>
<evidence type="ECO:0000313" key="9">
    <source>
        <dbReference type="Proteomes" id="UP001140206"/>
    </source>
</evidence>
<accession>A0AAV8E1J2</accession>
<evidence type="ECO:0000256" key="6">
    <source>
        <dbReference type="SAM" id="Coils"/>
    </source>
</evidence>
<evidence type="ECO:0000256" key="4">
    <source>
        <dbReference type="ARBA" id="ARBA00022741"/>
    </source>
</evidence>
<dbReference type="Pfam" id="PF18052">
    <property type="entry name" value="Rx_N"/>
    <property type="match status" value="1"/>
</dbReference>
<keyword evidence="3" id="KW-0677">Repeat</keyword>
<dbReference type="AlphaFoldDB" id="A0AAV8E1J2"/>